<dbReference type="Proteomes" id="UP000249739">
    <property type="component" value="Unassembled WGS sequence"/>
</dbReference>
<keyword evidence="1" id="KW-0472">Membrane</keyword>
<evidence type="ECO:0000256" key="1">
    <source>
        <dbReference type="SAM" id="Phobius"/>
    </source>
</evidence>
<reference evidence="3 4" key="1">
    <citation type="submission" date="2017-08" db="EMBL/GenBank/DDBJ databases">
        <title>Infants hospitalized years apart are colonized by the same room-sourced microbial strains.</title>
        <authorList>
            <person name="Brooks B."/>
            <person name="Olm M.R."/>
            <person name="Firek B.A."/>
            <person name="Baker R."/>
            <person name="Thomas B.C."/>
            <person name="Morowitz M.J."/>
            <person name="Banfield J.F."/>
        </authorList>
    </citation>
    <scope>NUCLEOTIDE SEQUENCE [LARGE SCALE GENOMIC DNA]</scope>
    <source>
        <strain evidence="3">S2_006_000_R2_64</strain>
    </source>
</reference>
<dbReference type="InterPro" id="IPR011723">
    <property type="entry name" value="Znf/thioredoxin_put"/>
</dbReference>
<proteinExistence type="predicted"/>
<evidence type="ECO:0000313" key="3">
    <source>
        <dbReference type="EMBL" id="PZP55802.1"/>
    </source>
</evidence>
<feature type="domain" description="Zinc finger/thioredoxin putative" evidence="2">
    <location>
        <begin position="1"/>
        <end position="36"/>
    </location>
</feature>
<comment type="caution">
    <text evidence="3">The sequence shown here is derived from an EMBL/GenBank/DDBJ whole genome shotgun (WGS) entry which is preliminary data.</text>
</comment>
<sequence length="241" mass="26584">MILNCPSCSAKFMVSSEALGDHGRDVRCSKCGHIWFQPPDRDSLDDLSIGLDDHDYSKDASSDNDISFNPYVERPEAEPTPEILKSKTETPQKKKTVMVASLRQKKIAGVMVALAIASVVFYGIVAAYKPIGKAIPFMGAAYEKIGWPLPKIKSQIAFERLKLSREGNKIKGTGLIVNLTSEDQSLNHITVDLMDLSDKVVKSFDIKMTSATLKAESSEAVEFFVDEPPKDAVSVRIKLFQ</sequence>
<feature type="transmembrane region" description="Helical" evidence="1">
    <location>
        <begin position="107"/>
        <end position="128"/>
    </location>
</feature>
<evidence type="ECO:0000259" key="2">
    <source>
        <dbReference type="Pfam" id="PF13717"/>
    </source>
</evidence>
<name>A0A2W5HJE8_9BACT</name>
<protein>
    <recommendedName>
        <fullName evidence="2">Zinc finger/thioredoxin putative domain-containing protein</fullName>
    </recommendedName>
</protein>
<keyword evidence="1" id="KW-0812">Transmembrane</keyword>
<dbReference type="EMBL" id="QFOT01000050">
    <property type="protein sequence ID" value="PZP55802.1"/>
    <property type="molecule type" value="Genomic_DNA"/>
</dbReference>
<gene>
    <name evidence="3" type="ORF">DI586_05740</name>
</gene>
<accession>A0A2W5HJE8</accession>
<evidence type="ECO:0000313" key="4">
    <source>
        <dbReference type="Proteomes" id="UP000249739"/>
    </source>
</evidence>
<keyword evidence="1" id="KW-1133">Transmembrane helix</keyword>
<organism evidence="3 4">
    <name type="scientific">Micavibrio aeruginosavorus</name>
    <dbReference type="NCBI Taxonomy" id="349221"/>
    <lineage>
        <taxon>Bacteria</taxon>
        <taxon>Pseudomonadati</taxon>
        <taxon>Bdellovibrionota</taxon>
        <taxon>Bdellovibrionia</taxon>
        <taxon>Bdellovibrionales</taxon>
        <taxon>Pseudobdellovibrionaceae</taxon>
        <taxon>Micavibrio</taxon>
    </lineage>
</organism>
<dbReference type="Pfam" id="PF13717">
    <property type="entry name" value="Zn_ribbon_4"/>
    <property type="match status" value="1"/>
</dbReference>
<dbReference type="AlphaFoldDB" id="A0A2W5HJE8"/>
<dbReference type="NCBIfam" id="TIGR02098">
    <property type="entry name" value="MJ0042_CXXC"/>
    <property type="match status" value="1"/>
</dbReference>